<comment type="similarity">
    <text evidence="1">Belongs to the Fur family.</text>
</comment>
<evidence type="ECO:0000256" key="6">
    <source>
        <dbReference type="ARBA" id="ARBA00023163"/>
    </source>
</evidence>
<keyword evidence="7" id="KW-0479">Metal-binding</keyword>
<evidence type="ECO:0000313" key="8">
    <source>
        <dbReference type="EMBL" id="QCD36645.1"/>
    </source>
</evidence>
<dbReference type="GO" id="GO:0008270">
    <property type="term" value="F:zinc ion binding"/>
    <property type="evidence" value="ECO:0007669"/>
    <property type="project" value="TreeGrafter"/>
</dbReference>
<dbReference type="PANTHER" id="PTHR33202:SF8">
    <property type="entry name" value="PEROXIDE-RESPONSIVE REPRESSOR PERR"/>
    <property type="match status" value="1"/>
</dbReference>
<protein>
    <submittedName>
        <fullName evidence="8">Transcriptional repressor</fullName>
    </submittedName>
</protein>
<proteinExistence type="inferred from homology"/>
<dbReference type="InterPro" id="IPR036388">
    <property type="entry name" value="WH-like_DNA-bd_sf"/>
</dbReference>
<dbReference type="RefSeq" id="WP_136411019.1">
    <property type="nucleotide sequence ID" value="NZ_CP039393.1"/>
</dbReference>
<feature type="binding site" evidence="7">
    <location>
        <position position="136"/>
    </location>
    <ligand>
        <name>Zn(2+)</name>
        <dbReference type="ChEBI" id="CHEBI:29105"/>
    </ligand>
</feature>
<keyword evidence="5" id="KW-0238">DNA-binding</keyword>
<keyword evidence="4" id="KW-0805">Transcription regulation</keyword>
<evidence type="ECO:0000256" key="2">
    <source>
        <dbReference type="ARBA" id="ARBA00022491"/>
    </source>
</evidence>
<name>A0A4P7VR05_9BACT</name>
<dbReference type="EMBL" id="CP039393">
    <property type="protein sequence ID" value="QCD36645.1"/>
    <property type="molecule type" value="Genomic_DNA"/>
</dbReference>
<evidence type="ECO:0000313" key="9">
    <source>
        <dbReference type="Proteomes" id="UP000297031"/>
    </source>
</evidence>
<dbReference type="SUPFAM" id="SSF46785">
    <property type="entry name" value="Winged helix' DNA-binding domain"/>
    <property type="match status" value="1"/>
</dbReference>
<dbReference type="OrthoDB" id="594893at2"/>
<dbReference type="AlphaFoldDB" id="A0A4P7VR05"/>
<dbReference type="CDD" id="cd07153">
    <property type="entry name" value="Fur_like"/>
    <property type="match status" value="1"/>
</dbReference>
<feature type="binding site" evidence="7">
    <location>
        <position position="133"/>
    </location>
    <ligand>
        <name>Zn(2+)</name>
        <dbReference type="ChEBI" id="CHEBI:29105"/>
    </ligand>
</feature>
<evidence type="ECO:0000256" key="7">
    <source>
        <dbReference type="PIRSR" id="PIRSR602481-1"/>
    </source>
</evidence>
<organism evidence="8 9">
    <name type="scientific">Muribaculum gordoncarteri</name>
    <dbReference type="NCBI Taxonomy" id="2530390"/>
    <lineage>
        <taxon>Bacteria</taxon>
        <taxon>Pseudomonadati</taxon>
        <taxon>Bacteroidota</taxon>
        <taxon>Bacteroidia</taxon>
        <taxon>Bacteroidales</taxon>
        <taxon>Muribaculaceae</taxon>
        <taxon>Muribaculum</taxon>
    </lineage>
</organism>
<dbReference type="KEGG" id="mgod:E7746_12530"/>
<keyword evidence="9" id="KW-1185">Reference proteome</keyword>
<dbReference type="PANTHER" id="PTHR33202">
    <property type="entry name" value="ZINC UPTAKE REGULATION PROTEIN"/>
    <property type="match status" value="1"/>
</dbReference>
<dbReference type="InterPro" id="IPR043135">
    <property type="entry name" value="Fur_C"/>
</dbReference>
<dbReference type="Gene3D" id="1.10.10.10">
    <property type="entry name" value="Winged helix-like DNA-binding domain superfamily/Winged helix DNA-binding domain"/>
    <property type="match status" value="1"/>
</dbReference>
<dbReference type="Pfam" id="PF01475">
    <property type="entry name" value="FUR"/>
    <property type="match status" value="1"/>
</dbReference>
<evidence type="ECO:0000256" key="4">
    <source>
        <dbReference type="ARBA" id="ARBA00023015"/>
    </source>
</evidence>
<comment type="cofactor">
    <cofactor evidence="7">
        <name>Zn(2+)</name>
        <dbReference type="ChEBI" id="CHEBI:29105"/>
    </cofactor>
    <text evidence="7">Binds 1 zinc ion per subunit.</text>
</comment>
<dbReference type="GO" id="GO:0003700">
    <property type="term" value="F:DNA-binding transcription factor activity"/>
    <property type="evidence" value="ECO:0007669"/>
    <property type="project" value="InterPro"/>
</dbReference>
<dbReference type="InterPro" id="IPR002481">
    <property type="entry name" value="FUR"/>
</dbReference>
<dbReference type="Gene3D" id="3.30.1490.190">
    <property type="match status" value="1"/>
</dbReference>
<reference evidence="8 9" key="1">
    <citation type="submission" date="2019-02" db="EMBL/GenBank/DDBJ databases">
        <title>Isolation and identification of novel species under the genus Muribaculum.</title>
        <authorList>
            <person name="Miyake S."/>
            <person name="Ding Y."/>
            <person name="Low A."/>
            <person name="Soh M."/>
            <person name="Seedorf H."/>
        </authorList>
    </citation>
    <scope>NUCLEOTIDE SEQUENCE [LARGE SCALE GENOMIC DNA]</scope>
    <source>
        <strain evidence="8 9">TLL-A4</strain>
    </source>
</reference>
<accession>A0A4P7VR05</accession>
<dbReference type="GO" id="GO:1900376">
    <property type="term" value="P:regulation of secondary metabolite biosynthetic process"/>
    <property type="evidence" value="ECO:0007669"/>
    <property type="project" value="TreeGrafter"/>
</dbReference>
<gene>
    <name evidence="8" type="ORF">E7746_12530</name>
</gene>
<feature type="binding site" evidence="7">
    <location>
        <position position="101"/>
    </location>
    <ligand>
        <name>Zn(2+)</name>
        <dbReference type="ChEBI" id="CHEBI:29105"/>
    </ligand>
</feature>
<sequence length="141" mass="15912">MKSYDDKTTLLKKLTDAGIRPSMQRLEILEFISSCDSHPTADEIYSFMHQNNPTLSRTTVFNSVKLLAENGLINDINISSGSTRYDSTLNTPHAHFICRTCKKIFDIPLDMSILTVPADFLCDNINVYFKGVCPECSKKQI</sequence>
<dbReference type="Proteomes" id="UP000297031">
    <property type="component" value="Chromosome"/>
</dbReference>
<dbReference type="InterPro" id="IPR036390">
    <property type="entry name" value="WH_DNA-bd_sf"/>
</dbReference>
<evidence type="ECO:0000256" key="1">
    <source>
        <dbReference type="ARBA" id="ARBA00007957"/>
    </source>
</evidence>
<dbReference type="GO" id="GO:0000976">
    <property type="term" value="F:transcription cis-regulatory region binding"/>
    <property type="evidence" value="ECO:0007669"/>
    <property type="project" value="TreeGrafter"/>
</dbReference>
<keyword evidence="6" id="KW-0804">Transcription</keyword>
<feature type="binding site" evidence="7">
    <location>
        <position position="98"/>
    </location>
    <ligand>
        <name>Zn(2+)</name>
        <dbReference type="ChEBI" id="CHEBI:29105"/>
    </ligand>
</feature>
<keyword evidence="3 7" id="KW-0862">Zinc</keyword>
<keyword evidence="2" id="KW-0678">Repressor</keyword>
<dbReference type="GO" id="GO:0045892">
    <property type="term" value="P:negative regulation of DNA-templated transcription"/>
    <property type="evidence" value="ECO:0007669"/>
    <property type="project" value="TreeGrafter"/>
</dbReference>
<evidence type="ECO:0000256" key="3">
    <source>
        <dbReference type="ARBA" id="ARBA00022833"/>
    </source>
</evidence>
<evidence type="ECO:0000256" key="5">
    <source>
        <dbReference type="ARBA" id="ARBA00023125"/>
    </source>
</evidence>